<gene>
    <name evidence="1" type="ORF">SPIL2461_LOCUS9763</name>
</gene>
<dbReference type="SUPFAM" id="SSF56219">
    <property type="entry name" value="DNase I-like"/>
    <property type="match status" value="1"/>
</dbReference>
<feature type="non-terminal residue" evidence="1">
    <location>
        <position position="1"/>
    </location>
</feature>
<evidence type="ECO:0000313" key="2">
    <source>
        <dbReference type="Proteomes" id="UP000649617"/>
    </source>
</evidence>
<comment type="caution">
    <text evidence="1">The sequence shown here is derived from an EMBL/GenBank/DDBJ whole genome shotgun (WGS) entry which is preliminary data.</text>
</comment>
<sequence length="159" mass="18353">MQVYKPWHQMKDLIKDPEDVSQKLRALWSQPDLTELSKKAGTAGTCEGWDLGAQKDKVRDAVTLETHMTCLGVLQKELGKEEGRRVYDAIAEENEHRTWDKRMPKILQRIEAQKPDLVAFQEYDMHNLKANKLEFHEHMKDIGYEGAHLLCPGQERAGL</sequence>
<keyword evidence="2" id="KW-1185">Reference proteome</keyword>
<proteinExistence type="predicted"/>
<dbReference type="InterPro" id="IPR036691">
    <property type="entry name" value="Endo/exonu/phosph_ase_sf"/>
</dbReference>
<evidence type="ECO:0000313" key="1">
    <source>
        <dbReference type="EMBL" id="CAE7396455.1"/>
    </source>
</evidence>
<dbReference type="Proteomes" id="UP000649617">
    <property type="component" value="Unassembled WGS sequence"/>
</dbReference>
<name>A0A812QNU2_SYMPI</name>
<dbReference type="AlphaFoldDB" id="A0A812QNU2"/>
<reference evidence="1" key="1">
    <citation type="submission" date="2021-02" db="EMBL/GenBank/DDBJ databases">
        <authorList>
            <person name="Dougan E. K."/>
            <person name="Rhodes N."/>
            <person name="Thang M."/>
            <person name="Chan C."/>
        </authorList>
    </citation>
    <scope>NUCLEOTIDE SEQUENCE</scope>
</reference>
<accession>A0A812QNU2</accession>
<dbReference type="Gene3D" id="3.60.10.10">
    <property type="entry name" value="Endonuclease/exonuclease/phosphatase"/>
    <property type="match status" value="1"/>
</dbReference>
<dbReference type="EMBL" id="CAJNIZ010017313">
    <property type="protein sequence ID" value="CAE7396455.1"/>
    <property type="molecule type" value="Genomic_DNA"/>
</dbReference>
<organism evidence="1 2">
    <name type="scientific">Symbiodinium pilosum</name>
    <name type="common">Dinoflagellate</name>
    <dbReference type="NCBI Taxonomy" id="2952"/>
    <lineage>
        <taxon>Eukaryota</taxon>
        <taxon>Sar</taxon>
        <taxon>Alveolata</taxon>
        <taxon>Dinophyceae</taxon>
        <taxon>Suessiales</taxon>
        <taxon>Symbiodiniaceae</taxon>
        <taxon>Symbiodinium</taxon>
    </lineage>
</organism>
<protein>
    <submittedName>
        <fullName evidence="1">Uncharacterized protein</fullName>
    </submittedName>
</protein>